<evidence type="ECO:0000256" key="1">
    <source>
        <dbReference type="SAM" id="Phobius"/>
    </source>
</evidence>
<name>A0A845QIH8_9FIRM</name>
<keyword evidence="1" id="KW-0812">Transmembrane</keyword>
<feature type="transmembrane region" description="Helical" evidence="1">
    <location>
        <begin position="252"/>
        <end position="273"/>
    </location>
</feature>
<feature type="transmembrane region" description="Helical" evidence="1">
    <location>
        <begin position="476"/>
        <end position="496"/>
    </location>
</feature>
<dbReference type="EMBL" id="QXWK01000004">
    <property type="protein sequence ID" value="NBH60745.1"/>
    <property type="molecule type" value="Genomic_DNA"/>
</dbReference>
<accession>A0A845QIH8</accession>
<feature type="transmembrane region" description="Helical" evidence="1">
    <location>
        <begin position="662"/>
        <end position="684"/>
    </location>
</feature>
<organism evidence="2 3">
    <name type="scientific">Anaerotruncus colihominis</name>
    <dbReference type="NCBI Taxonomy" id="169435"/>
    <lineage>
        <taxon>Bacteria</taxon>
        <taxon>Bacillati</taxon>
        <taxon>Bacillota</taxon>
        <taxon>Clostridia</taxon>
        <taxon>Eubacteriales</taxon>
        <taxon>Oscillospiraceae</taxon>
        <taxon>Anaerotruncus</taxon>
    </lineage>
</organism>
<dbReference type="Proteomes" id="UP000446866">
    <property type="component" value="Unassembled WGS sequence"/>
</dbReference>
<evidence type="ECO:0000313" key="3">
    <source>
        <dbReference type="Proteomes" id="UP000446866"/>
    </source>
</evidence>
<keyword evidence="1" id="KW-0472">Membrane</keyword>
<proteinExistence type="predicted"/>
<comment type="caution">
    <text evidence="2">The sequence shown here is derived from an EMBL/GenBank/DDBJ whole genome shotgun (WGS) entry which is preliminary data.</text>
</comment>
<gene>
    <name evidence="2" type="ORF">D0435_03530</name>
</gene>
<sequence>MVKLIPFEIRKFWGKKNFCLVMLLIFFVNLFFLWFLSQPGDFSPGLSDYKKLNQDLSGVNAGQRCEWLAQRHEEIENYSVVAEMLNLRSRSDDFAKRMEKALTEEHPGVFEKYHEKYLSGTYLRYTNSLEKESAMLKGVYGDFQKVENYGDFLKEIAKKKENLSGISIFAADTASFAARNMEKESEDYETMKKITPVAQLATPVSFALEFPVSDLLLYLAVLFFGGALIYEEREKKLFLVTFSSARGRFSTIGAKTGALALHCLMVTFCLYGSDFAWSFASAGFVDLSAPLQSLAPYMESTLKLSIGGFLVFNLLLKALVLFTFGTLLLAAAIAFRQNFMSLLSGGLCLGISGFLYSVIPANSWNNWLKFLNFYGTMKTDRLLGGYLNLNFFGTPVSRLAATLLFLCVVCAGGVFSSIVLFLRGKNLSAAQRKSRAAKLYGEIKRQFGKKMRSLQEEKGLDAYGGLFRHESWKIFIMHRSIVILLLFTVFIGYQHISRPYEISGAESYYQDMMMELSGDLTDEKEAMIEREQARYEKAFAEIERIEGLIAEGEIDQQAGSAMLEPYHRETAFYPAFQKILAQCEWIRQTGDGQFVYDTGYLLLLGFSEGGAADALTDYILLALCMILAFSCTFAMEDQVGAWNVLSATACGKRRIQGEKIKVTMLTGLLITVVIFGCNILQVAMHCPMEHLGASTMNLMPYRSAELDMPLIMWIGIVLLMRILVVMALIMLVLLISAKLKNQLITMCLAGLLLVIPPLLYAMGLDFAKSWSLLPVYQFGTLVA</sequence>
<protein>
    <recommendedName>
        <fullName evidence="4">ABC-type transport system involved in multi-copper enzyme maturation, permease component</fullName>
    </recommendedName>
</protein>
<reference evidence="2 3" key="1">
    <citation type="submission" date="2018-08" db="EMBL/GenBank/DDBJ databases">
        <title>Murine metabolic-syndrome-specific gut microbial biobank.</title>
        <authorList>
            <person name="Liu C."/>
        </authorList>
    </citation>
    <scope>NUCLEOTIDE SEQUENCE [LARGE SCALE GENOMIC DNA]</scope>
    <source>
        <strain evidence="2 3">28</strain>
    </source>
</reference>
<feature type="transmembrane region" description="Helical" evidence="1">
    <location>
        <begin position="306"/>
        <end position="332"/>
    </location>
</feature>
<keyword evidence="3" id="KW-1185">Reference proteome</keyword>
<keyword evidence="1" id="KW-1133">Transmembrane helix</keyword>
<dbReference type="AlphaFoldDB" id="A0A845QIH8"/>
<feature type="transmembrane region" description="Helical" evidence="1">
    <location>
        <begin position="743"/>
        <end position="763"/>
    </location>
</feature>
<evidence type="ECO:0008006" key="4">
    <source>
        <dbReference type="Google" id="ProtNLM"/>
    </source>
</evidence>
<feature type="transmembrane region" description="Helical" evidence="1">
    <location>
        <begin position="399"/>
        <end position="422"/>
    </location>
</feature>
<evidence type="ECO:0000313" key="2">
    <source>
        <dbReference type="EMBL" id="NBH60745.1"/>
    </source>
</evidence>
<feature type="transmembrane region" description="Helical" evidence="1">
    <location>
        <begin position="710"/>
        <end position="736"/>
    </location>
</feature>
<feature type="transmembrane region" description="Helical" evidence="1">
    <location>
        <begin position="215"/>
        <end position="231"/>
    </location>
</feature>
<feature type="transmembrane region" description="Helical" evidence="1">
    <location>
        <begin position="339"/>
        <end position="359"/>
    </location>
</feature>
<feature type="transmembrane region" description="Helical" evidence="1">
    <location>
        <begin position="618"/>
        <end position="635"/>
    </location>
</feature>
<feature type="transmembrane region" description="Helical" evidence="1">
    <location>
        <begin position="18"/>
        <end position="36"/>
    </location>
</feature>
<dbReference type="RefSeq" id="WP_160201042.1">
    <property type="nucleotide sequence ID" value="NZ_QXWK01000004.1"/>
</dbReference>